<dbReference type="Gene3D" id="1.20.1600.10">
    <property type="entry name" value="Outer membrane efflux proteins (OEP)"/>
    <property type="match status" value="1"/>
</dbReference>
<evidence type="ECO:0000256" key="2">
    <source>
        <dbReference type="SAM" id="MobiDB-lite"/>
    </source>
</evidence>
<evidence type="ECO:0008006" key="5">
    <source>
        <dbReference type="Google" id="ProtNLM"/>
    </source>
</evidence>
<dbReference type="Proteomes" id="UP000197468">
    <property type="component" value="Unassembled WGS sequence"/>
</dbReference>
<gene>
    <name evidence="3" type="ORF">CDN99_24265</name>
</gene>
<name>A0A246IW20_9BURK</name>
<dbReference type="EMBL" id="NIOF01000016">
    <property type="protein sequence ID" value="OWQ84413.1"/>
    <property type="molecule type" value="Genomic_DNA"/>
</dbReference>
<comment type="similarity">
    <text evidence="1">Belongs to the outer membrane factor (OMF) (TC 1.B.17) family.</text>
</comment>
<evidence type="ECO:0000313" key="3">
    <source>
        <dbReference type="EMBL" id="OWQ84413.1"/>
    </source>
</evidence>
<dbReference type="InterPro" id="IPR010131">
    <property type="entry name" value="MdtP/NodT-like"/>
</dbReference>
<dbReference type="PANTHER" id="PTHR30203:SF24">
    <property type="entry name" value="BLR4935 PROTEIN"/>
    <property type="match status" value="1"/>
</dbReference>
<sequence length="425" mass="45542">MAAAPSPASTPSGAAAPEVDFGRYLDAVSRSSNDVAAQREAVVAARAGVGIAGLRPDPSLSLSAGPVEFSREVQPKPRLAQSIGLSYTIETGGKRARRVQVAESQVRLGEATLLGVTRQAYADAADAFIEVCRTREALARQEESLRAMSEIVRLNEVRHGAGDLGGLELLQSRNERDQFLATVVKARADARGAMERLAAPLGRRWSEEFGAQLPRCEFQETGALADVEALEVQALRERDDVLIARAALDSARAAADLVRANRQVDPSVGVSYGYTPQGRRSLGADGSPVDPSPRSNTLSFSVSVPIPLSRLNRGDLVQAESAVTQALLALRQTELKAQADVRVTHAQYLASRENLTRYRDMTLGDSQRVLEGMRTSYRHGAASLLELLSAQRAADDTYLAYLQARSDLASATVQLQLSVGGKPTL</sequence>
<dbReference type="Pfam" id="PF02321">
    <property type="entry name" value="OEP"/>
    <property type="match status" value="2"/>
</dbReference>
<protein>
    <recommendedName>
        <fullName evidence="5">Transporter</fullName>
    </recommendedName>
</protein>
<comment type="caution">
    <text evidence="3">The sequence shown here is derived from an EMBL/GenBank/DDBJ whole genome shotgun (WGS) entry which is preliminary data.</text>
</comment>
<dbReference type="InterPro" id="IPR003423">
    <property type="entry name" value="OMP_efflux"/>
</dbReference>
<evidence type="ECO:0000313" key="4">
    <source>
        <dbReference type="Proteomes" id="UP000197468"/>
    </source>
</evidence>
<reference evidence="3 4" key="1">
    <citation type="journal article" date="2008" name="Int. J. Syst. Evol. Microbiol.">
        <title>Description of Roseateles aquatilis sp. nov. and Roseateles terrae sp. nov., in the class Betaproteobacteria, and emended description of the genus Roseateles.</title>
        <authorList>
            <person name="Gomila M."/>
            <person name="Bowien B."/>
            <person name="Falsen E."/>
            <person name="Moore E.R."/>
            <person name="Lalucat J."/>
        </authorList>
    </citation>
    <scope>NUCLEOTIDE SEQUENCE [LARGE SCALE GENOMIC DNA]</scope>
    <source>
        <strain evidence="3 4">CCUG 48205</strain>
    </source>
</reference>
<proteinExistence type="inferred from homology"/>
<evidence type="ECO:0000256" key="1">
    <source>
        <dbReference type="ARBA" id="ARBA00007613"/>
    </source>
</evidence>
<accession>A0A246IW20</accession>
<organism evidence="3 4">
    <name type="scientific">Roseateles aquatilis</name>
    <dbReference type="NCBI Taxonomy" id="431061"/>
    <lineage>
        <taxon>Bacteria</taxon>
        <taxon>Pseudomonadati</taxon>
        <taxon>Pseudomonadota</taxon>
        <taxon>Betaproteobacteria</taxon>
        <taxon>Burkholderiales</taxon>
        <taxon>Sphaerotilaceae</taxon>
        <taxon>Roseateles</taxon>
    </lineage>
</organism>
<dbReference type="AlphaFoldDB" id="A0A246IW20"/>
<dbReference type="SUPFAM" id="SSF56954">
    <property type="entry name" value="Outer membrane efflux proteins (OEP)"/>
    <property type="match status" value="1"/>
</dbReference>
<feature type="region of interest" description="Disordered" evidence="2">
    <location>
        <begin position="268"/>
        <end position="296"/>
    </location>
</feature>
<dbReference type="GO" id="GO:0015562">
    <property type="term" value="F:efflux transmembrane transporter activity"/>
    <property type="evidence" value="ECO:0007669"/>
    <property type="project" value="InterPro"/>
</dbReference>
<keyword evidence="4" id="KW-1185">Reference proteome</keyword>
<dbReference type="PANTHER" id="PTHR30203">
    <property type="entry name" value="OUTER MEMBRANE CATION EFFLUX PROTEIN"/>
    <property type="match status" value="1"/>
</dbReference>